<comment type="caution">
    <text evidence="5">The sequence shown here is derived from an EMBL/GenBank/DDBJ whole genome shotgun (WGS) entry which is preliminary data.</text>
</comment>
<name>A0AAV1JF97_9NEOP</name>
<dbReference type="AlphaFoldDB" id="A0AAV1JF97"/>
<feature type="compositionally biased region" description="Basic residues" evidence="3">
    <location>
        <begin position="227"/>
        <end position="238"/>
    </location>
</feature>
<dbReference type="InterPro" id="IPR035979">
    <property type="entry name" value="RBD_domain_sf"/>
</dbReference>
<gene>
    <name evidence="5" type="ORF">LNINA_LOCUS7421</name>
</gene>
<feature type="domain" description="RRM" evidence="4">
    <location>
        <begin position="331"/>
        <end position="413"/>
    </location>
</feature>
<organism evidence="5 6">
    <name type="scientific">Leptosia nina</name>
    <dbReference type="NCBI Taxonomy" id="320188"/>
    <lineage>
        <taxon>Eukaryota</taxon>
        <taxon>Metazoa</taxon>
        <taxon>Ecdysozoa</taxon>
        <taxon>Arthropoda</taxon>
        <taxon>Hexapoda</taxon>
        <taxon>Insecta</taxon>
        <taxon>Pterygota</taxon>
        <taxon>Neoptera</taxon>
        <taxon>Endopterygota</taxon>
        <taxon>Lepidoptera</taxon>
        <taxon>Glossata</taxon>
        <taxon>Ditrysia</taxon>
        <taxon>Papilionoidea</taxon>
        <taxon>Pieridae</taxon>
        <taxon>Pierinae</taxon>
        <taxon>Leptosia</taxon>
    </lineage>
</organism>
<dbReference type="SUPFAM" id="SSF54928">
    <property type="entry name" value="RNA-binding domain, RBD"/>
    <property type="match status" value="1"/>
</dbReference>
<evidence type="ECO:0000313" key="6">
    <source>
        <dbReference type="Proteomes" id="UP001497472"/>
    </source>
</evidence>
<keyword evidence="6" id="KW-1185">Reference proteome</keyword>
<dbReference type="EMBL" id="CAVLEF010000010">
    <property type="protein sequence ID" value="CAK1547987.1"/>
    <property type="molecule type" value="Genomic_DNA"/>
</dbReference>
<reference evidence="5 6" key="1">
    <citation type="submission" date="2023-11" db="EMBL/GenBank/DDBJ databases">
        <authorList>
            <person name="Okamura Y."/>
        </authorList>
    </citation>
    <scope>NUCLEOTIDE SEQUENCE [LARGE SCALE GENOMIC DNA]</scope>
</reference>
<dbReference type="PROSITE" id="PS50102">
    <property type="entry name" value="RRM"/>
    <property type="match status" value="1"/>
</dbReference>
<accession>A0AAV1JF97</accession>
<feature type="compositionally biased region" description="Basic and acidic residues" evidence="3">
    <location>
        <begin position="206"/>
        <end position="226"/>
    </location>
</feature>
<dbReference type="GO" id="GO:0003723">
    <property type="term" value="F:RNA binding"/>
    <property type="evidence" value="ECO:0007669"/>
    <property type="project" value="UniProtKB-UniRule"/>
</dbReference>
<feature type="compositionally biased region" description="Basic and acidic residues" evidence="3">
    <location>
        <begin position="240"/>
        <end position="255"/>
    </location>
</feature>
<feature type="region of interest" description="Disordered" evidence="3">
    <location>
        <begin position="57"/>
        <end position="100"/>
    </location>
</feature>
<feature type="region of interest" description="Disordered" evidence="3">
    <location>
        <begin position="142"/>
        <end position="193"/>
    </location>
</feature>
<proteinExistence type="predicted"/>
<dbReference type="Proteomes" id="UP001497472">
    <property type="component" value="Unassembled WGS sequence"/>
</dbReference>
<protein>
    <recommendedName>
        <fullName evidence="4">RRM domain-containing protein</fullName>
    </recommendedName>
</protein>
<feature type="compositionally biased region" description="Polar residues" evidence="3">
    <location>
        <begin position="13"/>
        <end position="33"/>
    </location>
</feature>
<dbReference type="InterPro" id="IPR000504">
    <property type="entry name" value="RRM_dom"/>
</dbReference>
<evidence type="ECO:0000256" key="1">
    <source>
        <dbReference type="ARBA" id="ARBA00022884"/>
    </source>
</evidence>
<dbReference type="InterPro" id="IPR012677">
    <property type="entry name" value="Nucleotide-bd_a/b_plait_sf"/>
</dbReference>
<feature type="region of interest" description="Disordered" evidence="3">
    <location>
        <begin position="206"/>
        <end position="255"/>
    </location>
</feature>
<evidence type="ECO:0000313" key="5">
    <source>
        <dbReference type="EMBL" id="CAK1547987.1"/>
    </source>
</evidence>
<evidence type="ECO:0000256" key="2">
    <source>
        <dbReference type="PROSITE-ProRule" id="PRU00176"/>
    </source>
</evidence>
<evidence type="ECO:0000259" key="4">
    <source>
        <dbReference type="PROSITE" id="PS50102"/>
    </source>
</evidence>
<feature type="compositionally biased region" description="Basic and acidic residues" evidence="3">
    <location>
        <begin position="150"/>
        <end position="160"/>
    </location>
</feature>
<sequence>MTLCIITKKSPESDPSVNKNDSTEATKPLNSHEYSTKKAKKKFKAEKVNITNVEINGPAETSVPDRRLTVPKVNSTPNRNAKVGIKPILRGADPDNSLDVTNVPQIKRKKRNKSVSFILEENEGVAIKKTKSNDTILCKNEKSKNKKIKHEKENKNDNNVKIDVGSSEENTQRPIRTGKKVPGNIVKKRKPKSQIVECEVNEAAMDIEKNEFEGDDKKLSEPVAEKGKKKKKNKHIKKQTSSDKVDSTETEPDKDVAAVKKIKKKSKVETGDMEVPEKVAIKKKPPGIAEGIKNLNIGDNPHSLTKLIEGITVTKSKKKNNKKRKNRNANAAVLVQNLPFNIILNYKQKLKELFSPYGAVHSVGIADLTCDKDPQPLFTTRVFFKTEAEATAALEEDKAMFENSIIRVKKFINMEKHSFKPGPWANRANKCKSGVLKADSTEEKIESDEY</sequence>
<dbReference type="Gene3D" id="3.30.70.330">
    <property type="match status" value="1"/>
</dbReference>
<evidence type="ECO:0000256" key="3">
    <source>
        <dbReference type="SAM" id="MobiDB-lite"/>
    </source>
</evidence>
<keyword evidence="1 2" id="KW-0694">RNA-binding</keyword>
<feature type="region of interest" description="Disordered" evidence="3">
    <location>
        <begin position="1"/>
        <end position="40"/>
    </location>
</feature>